<dbReference type="AlphaFoldDB" id="A0A1H0VMU9"/>
<dbReference type="Proteomes" id="UP000199497">
    <property type="component" value="Unassembled WGS sequence"/>
</dbReference>
<evidence type="ECO:0000313" key="2">
    <source>
        <dbReference type="Proteomes" id="UP000199497"/>
    </source>
</evidence>
<keyword evidence="2" id="KW-1185">Reference proteome</keyword>
<dbReference type="EMBL" id="FNJR01000009">
    <property type="protein sequence ID" value="SDP79545.1"/>
    <property type="molecule type" value="Genomic_DNA"/>
</dbReference>
<sequence>MNIAIVAGVMSDLTNMDNMSLIIQHYYASSGAHLKKSTTAA</sequence>
<protein>
    <submittedName>
        <fullName evidence="1">Uncharacterized protein</fullName>
    </submittedName>
</protein>
<reference evidence="2" key="1">
    <citation type="submission" date="2016-10" db="EMBL/GenBank/DDBJ databases">
        <authorList>
            <person name="Varghese N."/>
            <person name="Submissions S."/>
        </authorList>
    </citation>
    <scope>NUCLEOTIDE SEQUENCE [LARGE SCALE GENOMIC DNA]</scope>
    <source>
        <strain evidence="2">DSM 46732</strain>
    </source>
</reference>
<proteinExistence type="predicted"/>
<gene>
    <name evidence="1" type="ORF">SAMN04487905_10981</name>
</gene>
<name>A0A1H0VMU9_9ACTN</name>
<accession>A0A1H0VMU9</accession>
<evidence type="ECO:0000313" key="1">
    <source>
        <dbReference type="EMBL" id="SDP79545.1"/>
    </source>
</evidence>
<organism evidence="1 2">
    <name type="scientific">Actinopolyspora xinjiangensis</name>
    <dbReference type="NCBI Taxonomy" id="405564"/>
    <lineage>
        <taxon>Bacteria</taxon>
        <taxon>Bacillati</taxon>
        <taxon>Actinomycetota</taxon>
        <taxon>Actinomycetes</taxon>
        <taxon>Actinopolysporales</taxon>
        <taxon>Actinopolysporaceae</taxon>
        <taxon>Actinopolyspora</taxon>
    </lineage>
</organism>